<dbReference type="EMBL" id="LAZR01068083">
    <property type="protein sequence ID" value="KKK50316.1"/>
    <property type="molecule type" value="Genomic_DNA"/>
</dbReference>
<gene>
    <name evidence="1" type="ORF">LCGC14_3126260</name>
</gene>
<proteinExistence type="predicted"/>
<name>A0A0F8YQG3_9ZZZZ</name>
<dbReference type="AlphaFoldDB" id="A0A0F8YQG3"/>
<reference evidence="1" key="1">
    <citation type="journal article" date="2015" name="Nature">
        <title>Complex archaea that bridge the gap between prokaryotes and eukaryotes.</title>
        <authorList>
            <person name="Spang A."/>
            <person name="Saw J.H."/>
            <person name="Jorgensen S.L."/>
            <person name="Zaremba-Niedzwiedzka K."/>
            <person name="Martijn J."/>
            <person name="Lind A.E."/>
            <person name="van Eijk R."/>
            <person name="Schleper C."/>
            <person name="Guy L."/>
            <person name="Ettema T.J."/>
        </authorList>
    </citation>
    <scope>NUCLEOTIDE SEQUENCE</scope>
</reference>
<accession>A0A0F8YQG3</accession>
<sequence length="86" mass="10376">MLMKLLRRKLRETVEMFCRVCELTIGEMGWANHVKAHKTEYCRRFGLDRSKWYDIDWENVVKAFNPRLAKNEVKPIKTEQKTLEAF</sequence>
<organism evidence="1">
    <name type="scientific">marine sediment metagenome</name>
    <dbReference type="NCBI Taxonomy" id="412755"/>
    <lineage>
        <taxon>unclassified sequences</taxon>
        <taxon>metagenomes</taxon>
        <taxon>ecological metagenomes</taxon>
    </lineage>
</organism>
<comment type="caution">
    <text evidence="1">The sequence shown here is derived from an EMBL/GenBank/DDBJ whole genome shotgun (WGS) entry which is preliminary data.</text>
</comment>
<protein>
    <submittedName>
        <fullName evidence="1">Uncharacterized protein</fullName>
    </submittedName>
</protein>
<evidence type="ECO:0000313" key="1">
    <source>
        <dbReference type="EMBL" id="KKK50316.1"/>
    </source>
</evidence>